<gene>
    <name evidence="1" type="ORF">DR78_460</name>
</gene>
<protein>
    <submittedName>
        <fullName evidence="1">Transposase, Mutator family protein</fullName>
    </submittedName>
</protein>
<evidence type="ECO:0000313" key="1">
    <source>
        <dbReference type="EMBL" id="KFJ42268.1"/>
    </source>
</evidence>
<dbReference type="Proteomes" id="UP000029117">
    <property type="component" value="Unassembled WGS sequence"/>
</dbReference>
<reference evidence="1 2" key="1">
    <citation type="submission" date="2014-04" db="EMBL/GenBank/DDBJ databases">
        <authorList>
            <person name="Bishop-Lilly K.A."/>
            <person name="Broomall S.M."/>
            <person name="Chain P.S."/>
            <person name="Chertkov O."/>
            <person name="Coyne S.R."/>
            <person name="Daligault H.E."/>
            <person name="Davenport K.W."/>
            <person name="Erkkila T."/>
            <person name="Frey K.G."/>
            <person name="Gibbons H.S."/>
            <person name="Gu W."/>
            <person name="Jaissle J."/>
            <person name="Johnson S.L."/>
            <person name="Koroleva G.I."/>
            <person name="Ladner J.T."/>
            <person name="Lo C.-C."/>
            <person name="Minogue T.D."/>
            <person name="Munk C."/>
            <person name="Palacios G.F."/>
            <person name="Redden C.L."/>
            <person name="Rosenzweig C.N."/>
            <person name="Scholz M.B."/>
            <person name="Teshima H."/>
            <person name="Xu Y."/>
        </authorList>
    </citation>
    <scope>NUCLEOTIDE SEQUENCE [LARGE SCALE GENOMIC DNA]</scope>
    <source>
        <strain evidence="1 2">FAJ</strain>
    </source>
</reference>
<sequence>MVCDTTFYGKRKDKLATVFFYDVIADEILLWKHVESERCQHYKNMLNELLSLGYTINAVTMDGKRGLNTVFKSYPIQMCHFHQKQTVQRYITKKPKLQASKDLQIIMRSLTKVSEKTFKLKLDNWHNKYEDFYQNTLSI</sequence>
<dbReference type="AlphaFoldDB" id="A0AAW3D9T6"/>
<dbReference type="EMBL" id="JOUE01000006">
    <property type="protein sequence ID" value="KFJ42268.1"/>
    <property type="molecule type" value="Genomic_DNA"/>
</dbReference>
<proteinExistence type="predicted"/>
<evidence type="ECO:0000313" key="2">
    <source>
        <dbReference type="Proteomes" id="UP000029117"/>
    </source>
</evidence>
<name>A0AAW3D9T6_9GAMM</name>
<comment type="caution">
    <text evidence="1">The sequence shown here is derived from an EMBL/GenBank/DDBJ whole genome shotgun (WGS) entry which is preliminary data.</text>
</comment>
<organism evidence="1 2">
    <name type="scientific">Francisella philomiragia</name>
    <dbReference type="NCBI Taxonomy" id="28110"/>
    <lineage>
        <taxon>Bacteria</taxon>
        <taxon>Pseudomonadati</taxon>
        <taxon>Pseudomonadota</taxon>
        <taxon>Gammaproteobacteria</taxon>
        <taxon>Thiotrichales</taxon>
        <taxon>Francisellaceae</taxon>
        <taxon>Francisella</taxon>
    </lineage>
</organism>
<accession>A0AAW3D9T6</accession>